<protein>
    <submittedName>
        <fullName evidence="4">Helix-turn-helix transcriptional regulator</fullName>
    </submittedName>
</protein>
<evidence type="ECO:0000259" key="3">
    <source>
        <dbReference type="PROSITE" id="PS50943"/>
    </source>
</evidence>
<accession>A0A848CHC9</accession>
<reference evidence="4 5" key="1">
    <citation type="submission" date="2020-04" db="EMBL/GenBank/DDBJ databases">
        <authorList>
            <person name="Hitch T.C.A."/>
            <person name="Wylensek D."/>
            <person name="Clavel T."/>
        </authorList>
    </citation>
    <scope>NUCLEOTIDE SEQUENCE [LARGE SCALE GENOMIC DNA]</scope>
    <source>
        <strain evidence="4 5">PG-251-APC-1</strain>
    </source>
</reference>
<evidence type="ECO:0000313" key="4">
    <source>
        <dbReference type="EMBL" id="NME52826.1"/>
    </source>
</evidence>
<evidence type="ECO:0000256" key="2">
    <source>
        <dbReference type="SAM" id="MobiDB-lite"/>
    </source>
</evidence>
<dbReference type="Gene3D" id="1.10.260.40">
    <property type="entry name" value="lambda repressor-like DNA-binding domains"/>
    <property type="match status" value="1"/>
</dbReference>
<dbReference type="GO" id="GO:0003677">
    <property type="term" value="F:DNA binding"/>
    <property type="evidence" value="ECO:0007669"/>
    <property type="project" value="InterPro"/>
</dbReference>
<feature type="region of interest" description="Disordered" evidence="2">
    <location>
        <begin position="68"/>
        <end position="97"/>
    </location>
</feature>
<feature type="domain" description="HTH cro/C1-type" evidence="3">
    <location>
        <begin position="15"/>
        <end position="60"/>
    </location>
</feature>
<dbReference type="EMBL" id="JABAFY010000044">
    <property type="protein sequence ID" value="NME52826.1"/>
    <property type="molecule type" value="Genomic_DNA"/>
</dbReference>
<organism evidence="4 5">
    <name type="scientific">Desulfovibrio piger</name>
    <dbReference type="NCBI Taxonomy" id="901"/>
    <lineage>
        <taxon>Bacteria</taxon>
        <taxon>Pseudomonadati</taxon>
        <taxon>Thermodesulfobacteriota</taxon>
        <taxon>Desulfovibrionia</taxon>
        <taxon>Desulfovibrionales</taxon>
        <taxon>Desulfovibrionaceae</taxon>
        <taxon>Desulfovibrio</taxon>
    </lineage>
</organism>
<dbReference type="SMART" id="SM00530">
    <property type="entry name" value="HTH_XRE"/>
    <property type="match status" value="1"/>
</dbReference>
<dbReference type="InterPro" id="IPR010982">
    <property type="entry name" value="Lambda_DNA-bd_dom_sf"/>
</dbReference>
<evidence type="ECO:0000256" key="1">
    <source>
        <dbReference type="SAM" id="Coils"/>
    </source>
</evidence>
<sequence>MQKLGERIRHVRGRMSQEAFAGLLGISKGALGGYERGENCPNADVILTICNKCKINVSWLMSGAGAMHAPDNIDEDERPENRPAPLEDGSQTAGELSCQMAPGQDCKAENNALRAHCRWLQERLDQLEAERRDLNRENRLLWQKNADLGERLARLEQSQEMARVNARASGEDTTAALTVSRHGVRCNRLQESCKTDRT</sequence>
<dbReference type="Pfam" id="PF01381">
    <property type="entry name" value="HTH_3"/>
    <property type="match status" value="1"/>
</dbReference>
<dbReference type="CDD" id="cd00093">
    <property type="entry name" value="HTH_XRE"/>
    <property type="match status" value="1"/>
</dbReference>
<feature type="coiled-coil region" evidence="1">
    <location>
        <begin position="110"/>
        <end position="144"/>
    </location>
</feature>
<comment type="caution">
    <text evidence="4">The sequence shown here is derived from an EMBL/GenBank/DDBJ whole genome shotgun (WGS) entry which is preliminary data.</text>
</comment>
<dbReference type="InterPro" id="IPR001387">
    <property type="entry name" value="Cro/C1-type_HTH"/>
</dbReference>
<dbReference type="Proteomes" id="UP000522333">
    <property type="component" value="Unassembled WGS sequence"/>
</dbReference>
<evidence type="ECO:0000313" key="5">
    <source>
        <dbReference type="Proteomes" id="UP000522333"/>
    </source>
</evidence>
<proteinExistence type="predicted"/>
<dbReference type="PROSITE" id="PS50943">
    <property type="entry name" value="HTH_CROC1"/>
    <property type="match status" value="1"/>
</dbReference>
<dbReference type="AlphaFoldDB" id="A0A848CHC9"/>
<gene>
    <name evidence="4" type="ORF">HF854_09940</name>
</gene>
<dbReference type="SUPFAM" id="SSF47413">
    <property type="entry name" value="lambda repressor-like DNA-binding domains"/>
    <property type="match status" value="1"/>
</dbReference>
<name>A0A848CHC9_9BACT</name>
<keyword evidence="1" id="KW-0175">Coiled coil</keyword>